<dbReference type="AlphaFoldDB" id="A0A9W9NVR5"/>
<name>A0A9W9NVR5_PENCI</name>
<reference evidence="6" key="2">
    <citation type="journal article" date="2023" name="IMA Fungus">
        <title>Comparative genomic study of the Penicillium genus elucidates a diverse pangenome and 15 lateral gene transfer events.</title>
        <authorList>
            <person name="Petersen C."/>
            <person name="Sorensen T."/>
            <person name="Nielsen M.R."/>
            <person name="Sondergaard T.E."/>
            <person name="Sorensen J.L."/>
            <person name="Fitzpatrick D.A."/>
            <person name="Frisvad J.C."/>
            <person name="Nielsen K.L."/>
        </authorList>
    </citation>
    <scope>NUCLEOTIDE SEQUENCE</scope>
    <source>
        <strain evidence="6">IBT 23319</strain>
    </source>
</reference>
<dbReference type="PANTHER" id="PTHR19303:SF62">
    <property type="entry name" value="HTH CENPB-TYPE DOMAIN-CONTAINING PROTEIN-RELATED"/>
    <property type="match status" value="1"/>
</dbReference>
<dbReference type="Pfam" id="PF03221">
    <property type="entry name" value="HTH_Tnp_Tc5"/>
    <property type="match status" value="1"/>
</dbReference>
<dbReference type="Gene3D" id="1.10.10.60">
    <property type="entry name" value="Homeodomain-like"/>
    <property type="match status" value="1"/>
</dbReference>
<dbReference type="PANTHER" id="PTHR19303">
    <property type="entry name" value="TRANSPOSON"/>
    <property type="match status" value="1"/>
</dbReference>
<evidence type="ECO:0000313" key="5">
    <source>
        <dbReference type="EMBL" id="KAJ5222755.1"/>
    </source>
</evidence>
<dbReference type="PROSITE" id="PS51253">
    <property type="entry name" value="HTH_CENPB"/>
    <property type="match status" value="1"/>
</dbReference>
<evidence type="ECO:0000259" key="4">
    <source>
        <dbReference type="PROSITE" id="PS51253"/>
    </source>
</evidence>
<protein>
    <recommendedName>
        <fullName evidence="4">HTH CENPB-type domain-containing protein</fullName>
    </recommendedName>
</protein>
<dbReference type="InterPro" id="IPR007889">
    <property type="entry name" value="HTH_Psq"/>
</dbReference>
<dbReference type="InterPro" id="IPR006600">
    <property type="entry name" value="HTH_CenpB_DNA-bd_dom"/>
</dbReference>
<keyword evidence="2" id="KW-0238">DNA-binding</keyword>
<keyword evidence="7" id="KW-1185">Reference proteome</keyword>
<sequence length="556" mass="62697">MPPIRSQKAQKSVEQEGRILLAVKAIKNKEISSIREAARCFDVPRATLQDRLRGYQFRHEARANSHKLTQYEEESLIEWILSMDLRGNPPRPSMAKDMANLLLASRGTIPSPTVGINWVSTFIKRHKDMIASRFSRRYDYQRAQCEDPTVIREWFDSVQRVIVQYGIADEDIFNFDETGFAMGLTATAKVITRAEYCGKRSMLQPGNREWVTVIESICAQGWALPPYIIFKGKVFIESWFNDLPDGWKIDKSKNGWTTDDISLNWLKNHFIPYIYGRSKGKYRLLILDGHGSHLTAQFDQICKEHNIISICMPAHSSHLLQPLDVGCFASLKRAYGGLVEDLMRKGISHIDKLDFLAAYPDARIRAFKDISIQNSFKATGLIPFDPISVLAKINIYVKTPTPPPTRGSNSSADFIPITPHNAKQLRRQASSVKTLLKYRSQSPPTPTKAAIDQLIKGCHMAMHSAVLLAEENRALRAANARKKQKRSRSKRQIPHDTALNAIEARALIQASQYPVEAEASVSTEIANQASTHRIRAPPRCSGCGVIGHKINRCPKQ</sequence>
<dbReference type="SMART" id="SM00674">
    <property type="entry name" value="CENPB"/>
    <property type="match status" value="1"/>
</dbReference>
<dbReference type="Gene3D" id="3.30.420.10">
    <property type="entry name" value="Ribonuclease H-like superfamily/Ribonuclease H"/>
    <property type="match status" value="1"/>
</dbReference>
<evidence type="ECO:0000313" key="7">
    <source>
        <dbReference type="Proteomes" id="UP001147733"/>
    </source>
</evidence>
<dbReference type="EMBL" id="JAPQKT010000006">
    <property type="protein sequence ID" value="KAJ5226751.1"/>
    <property type="molecule type" value="Genomic_DNA"/>
</dbReference>
<dbReference type="InterPro" id="IPR050863">
    <property type="entry name" value="CenT-Element_Derived"/>
</dbReference>
<evidence type="ECO:0000256" key="3">
    <source>
        <dbReference type="ARBA" id="ARBA00023242"/>
    </source>
</evidence>
<evidence type="ECO:0000256" key="2">
    <source>
        <dbReference type="ARBA" id="ARBA00023125"/>
    </source>
</evidence>
<feature type="domain" description="HTH CENPB-type" evidence="4">
    <location>
        <begin position="60"/>
        <end position="132"/>
    </location>
</feature>
<dbReference type="InterPro" id="IPR036397">
    <property type="entry name" value="RNaseH_sf"/>
</dbReference>
<comment type="caution">
    <text evidence="6">The sequence shown here is derived from an EMBL/GenBank/DDBJ whole genome shotgun (WGS) entry which is preliminary data.</text>
</comment>
<evidence type="ECO:0000256" key="1">
    <source>
        <dbReference type="ARBA" id="ARBA00004123"/>
    </source>
</evidence>
<evidence type="ECO:0000313" key="6">
    <source>
        <dbReference type="EMBL" id="KAJ5226751.1"/>
    </source>
</evidence>
<dbReference type="InterPro" id="IPR004875">
    <property type="entry name" value="DDE_SF_endonuclease_dom"/>
</dbReference>
<proteinExistence type="predicted"/>
<dbReference type="GeneID" id="81384842"/>
<dbReference type="Pfam" id="PF05225">
    <property type="entry name" value="HTH_psq"/>
    <property type="match status" value="1"/>
</dbReference>
<keyword evidence="3" id="KW-0539">Nucleus</keyword>
<dbReference type="InterPro" id="IPR009057">
    <property type="entry name" value="Homeodomain-like_sf"/>
</dbReference>
<reference evidence="6" key="1">
    <citation type="submission" date="2022-11" db="EMBL/GenBank/DDBJ databases">
        <authorList>
            <person name="Petersen C."/>
        </authorList>
    </citation>
    <scope>NUCLEOTIDE SEQUENCE</scope>
    <source>
        <strain evidence="6">IBT 23319</strain>
    </source>
</reference>
<dbReference type="OrthoDB" id="4207519at2759"/>
<organism evidence="6 7">
    <name type="scientific">Penicillium citrinum</name>
    <dbReference type="NCBI Taxonomy" id="5077"/>
    <lineage>
        <taxon>Eukaryota</taxon>
        <taxon>Fungi</taxon>
        <taxon>Dikarya</taxon>
        <taxon>Ascomycota</taxon>
        <taxon>Pezizomycotina</taxon>
        <taxon>Eurotiomycetes</taxon>
        <taxon>Eurotiomycetidae</taxon>
        <taxon>Eurotiales</taxon>
        <taxon>Aspergillaceae</taxon>
        <taxon>Penicillium</taxon>
    </lineage>
</organism>
<dbReference type="Proteomes" id="UP001147733">
    <property type="component" value="Unassembled WGS sequence"/>
</dbReference>
<dbReference type="GO" id="GO:0003677">
    <property type="term" value="F:DNA binding"/>
    <property type="evidence" value="ECO:0007669"/>
    <property type="project" value="UniProtKB-KW"/>
</dbReference>
<dbReference type="RefSeq" id="XP_056499116.1">
    <property type="nucleotide sequence ID" value="XM_056645675.1"/>
</dbReference>
<accession>A0A9W9NVR5</accession>
<comment type="subcellular location">
    <subcellularLocation>
        <location evidence="1">Nucleus</location>
    </subcellularLocation>
</comment>
<dbReference type="GO" id="GO:0005634">
    <property type="term" value="C:nucleus"/>
    <property type="evidence" value="ECO:0007669"/>
    <property type="project" value="UniProtKB-SubCell"/>
</dbReference>
<dbReference type="EMBL" id="JAPQKT010000008">
    <property type="protein sequence ID" value="KAJ5222755.1"/>
    <property type="molecule type" value="Genomic_DNA"/>
</dbReference>
<gene>
    <name evidence="6" type="ORF">N7469_006757</name>
    <name evidence="5" type="ORF">N7469_008995</name>
</gene>
<dbReference type="SUPFAM" id="SSF46689">
    <property type="entry name" value="Homeodomain-like"/>
    <property type="match status" value="1"/>
</dbReference>
<dbReference type="Pfam" id="PF03184">
    <property type="entry name" value="DDE_1"/>
    <property type="match status" value="1"/>
</dbReference>